<keyword evidence="5" id="KW-0997">Cell inner membrane</keyword>
<evidence type="ECO:0000256" key="14">
    <source>
        <dbReference type="ARBA" id="ARBA00023288"/>
    </source>
</evidence>
<protein>
    <recommendedName>
        <fullName evidence="3 19">FAD:protein FMN transferase</fullName>
        <ecNumber evidence="2 19">2.7.1.180</ecNumber>
    </recommendedName>
    <alternativeName>
        <fullName evidence="15 19">Flavin transferase</fullName>
    </alternativeName>
</protein>
<keyword evidence="8 19" id="KW-0479">Metal-binding</keyword>
<dbReference type="RefSeq" id="WP_108902162.1">
    <property type="nucleotide sequence ID" value="NZ_CP029185.2"/>
</dbReference>
<dbReference type="SUPFAM" id="SSF143631">
    <property type="entry name" value="ApbE-like"/>
    <property type="match status" value="1"/>
</dbReference>
<keyword evidence="12" id="KW-0472">Membrane</keyword>
<evidence type="ECO:0000256" key="9">
    <source>
        <dbReference type="ARBA" id="ARBA00022729"/>
    </source>
</evidence>
<name>A0A2Y9U2Q8_9GAMM</name>
<comment type="catalytic activity">
    <reaction evidence="16 19">
        <text>L-threonyl-[protein] + FAD = FMN-L-threonyl-[protein] + AMP + H(+)</text>
        <dbReference type="Rhea" id="RHEA:36847"/>
        <dbReference type="Rhea" id="RHEA-COMP:11060"/>
        <dbReference type="Rhea" id="RHEA-COMP:11061"/>
        <dbReference type="ChEBI" id="CHEBI:15378"/>
        <dbReference type="ChEBI" id="CHEBI:30013"/>
        <dbReference type="ChEBI" id="CHEBI:57692"/>
        <dbReference type="ChEBI" id="CHEBI:74257"/>
        <dbReference type="ChEBI" id="CHEBI:456215"/>
        <dbReference type="EC" id="2.7.1.180"/>
    </reaction>
</comment>
<evidence type="ECO:0000256" key="17">
    <source>
        <dbReference type="ARBA" id="ARBA00053908"/>
    </source>
</evidence>
<evidence type="ECO:0000256" key="6">
    <source>
        <dbReference type="ARBA" id="ARBA00022630"/>
    </source>
</evidence>
<dbReference type="Proteomes" id="UP000244908">
    <property type="component" value="Chromosome"/>
</dbReference>
<keyword evidence="7 19" id="KW-0808">Transferase</keyword>
<evidence type="ECO:0000256" key="19">
    <source>
        <dbReference type="PIRNR" id="PIRNR006268"/>
    </source>
</evidence>
<dbReference type="Gene3D" id="3.10.520.10">
    <property type="entry name" value="ApbE-like domains"/>
    <property type="match status" value="1"/>
</dbReference>
<evidence type="ECO:0000313" key="22">
    <source>
        <dbReference type="Proteomes" id="UP000244908"/>
    </source>
</evidence>
<keyword evidence="6 19" id="KW-0285">Flavoprotein</keyword>
<comment type="cofactor">
    <cofactor evidence="20">
        <name>Mg(2+)</name>
        <dbReference type="ChEBI" id="CHEBI:18420"/>
    </cofactor>
    <cofactor evidence="20">
        <name>Mn(2+)</name>
        <dbReference type="ChEBI" id="CHEBI:29035"/>
    </cofactor>
    <text evidence="20">Magnesium. Can also use manganese.</text>
</comment>
<evidence type="ECO:0000256" key="16">
    <source>
        <dbReference type="ARBA" id="ARBA00048540"/>
    </source>
</evidence>
<evidence type="ECO:0000256" key="13">
    <source>
        <dbReference type="ARBA" id="ARBA00023139"/>
    </source>
</evidence>
<comment type="function">
    <text evidence="17">Flavin transferase that catalyzes the transfer of the FMN moiety of FAD and its covalent binding to the hydroxyl group of a threonine residue in a target flavoprotein such as NqrB and NqrC, two subunits of the NQR complex.</text>
</comment>
<dbReference type="KEGG" id="lpv:HYN51_14895"/>
<reference evidence="21 22" key="1">
    <citation type="journal article" date="2019" name="Int. J. Syst. Evol. Microbiol.">
        <title>Limnobaculum parvum gen. nov., sp. nov., isolated from a freshwater lake.</title>
        <authorList>
            <person name="Baek C."/>
            <person name="Shin S.K."/>
            <person name="Yi H."/>
        </authorList>
    </citation>
    <scope>NUCLEOTIDE SEQUENCE [LARGE SCALE GENOMIC DNA]</scope>
    <source>
        <strain evidence="21 22">HYN0051</strain>
    </source>
</reference>
<keyword evidence="10 19" id="KW-0274">FAD</keyword>
<feature type="binding site" evidence="20">
    <location>
        <position position="168"/>
    </location>
    <ligand>
        <name>Mg(2+)</name>
        <dbReference type="ChEBI" id="CHEBI:18420"/>
    </ligand>
</feature>
<organism evidence="21 22">
    <name type="scientific">Limnobaculum parvum</name>
    <dbReference type="NCBI Taxonomy" id="2172103"/>
    <lineage>
        <taxon>Bacteria</taxon>
        <taxon>Pseudomonadati</taxon>
        <taxon>Pseudomonadota</taxon>
        <taxon>Gammaproteobacteria</taxon>
        <taxon>Enterobacterales</taxon>
        <taxon>Budviciaceae</taxon>
        <taxon>Limnobaculum</taxon>
    </lineage>
</organism>
<keyword evidence="22" id="KW-1185">Reference proteome</keyword>
<dbReference type="PIRSF" id="PIRSF006268">
    <property type="entry name" value="ApbE"/>
    <property type="match status" value="1"/>
</dbReference>
<dbReference type="AlphaFoldDB" id="A0A2Y9U2Q8"/>
<dbReference type="Pfam" id="PF02424">
    <property type="entry name" value="ApbE"/>
    <property type="match status" value="1"/>
</dbReference>
<proteinExistence type="inferred from homology"/>
<evidence type="ECO:0000256" key="5">
    <source>
        <dbReference type="ARBA" id="ARBA00022519"/>
    </source>
</evidence>
<comment type="similarity">
    <text evidence="1 19">Belongs to the ApbE family.</text>
</comment>
<gene>
    <name evidence="21" type="ORF">HYN51_14895</name>
</gene>
<dbReference type="EMBL" id="CP029185">
    <property type="protein sequence ID" value="AWH90129.1"/>
    <property type="molecule type" value="Genomic_DNA"/>
</dbReference>
<evidence type="ECO:0000256" key="7">
    <source>
        <dbReference type="ARBA" id="ARBA00022679"/>
    </source>
</evidence>
<feature type="binding site" evidence="20">
    <location>
        <position position="287"/>
    </location>
    <ligand>
        <name>Mg(2+)</name>
        <dbReference type="ChEBI" id="CHEBI:18420"/>
    </ligand>
</feature>
<dbReference type="OrthoDB" id="9778595at2"/>
<keyword evidence="11 19" id="KW-0460">Magnesium</keyword>
<evidence type="ECO:0000256" key="4">
    <source>
        <dbReference type="ARBA" id="ARBA00022475"/>
    </source>
</evidence>
<accession>A0A2Y9U2Q8</accession>
<evidence type="ECO:0000256" key="8">
    <source>
        <dbReference type="ARBA" id="ARBA00022723"/>
    </source>
</evidence>
<dbReference type="GO" id="GO:0016740">
    <property type="term" value="F:transferase activity"/>
    <property type="evidence" value="ECO:0007669"/>
    <property type="project" value="UniProtKB-UniRule"/>
</dbReference>
<dbReference type="GO" id="GO:0005886">
    <property type="term" value="C:plasma membrane"/>
    <property type="evidence" value="ECO:0007669"/>
    <property type="project" value="UniProtKB-SubCell"/>
</dbReference>
<dbReference type="InterPro" id="IPR024932">
    <property type="entry name" value="ApbE"/>
</dbReference>
<feature type="binding site" evidence="20">
    <location>
        <position position="283"/>
    </location>
    <ligand>
        <name>Mg(2+)</name>
        <dbReference type="ChEBI" id="CHEBI:18420"/>
    </ligand>
</feature>
<keyword evidence="13" id="KW-0564">Palmitate</keyword>
<evidence type="ECO:0000256" key="10">
    <source>
        <dbReference type="ARBA" id="ARBA00022827"/>
    </source>
</evidence>
<dbReference type="PANTHER" id="PTHR30040:SF2">
    <property type="entry name" value="FAD:PROTEIN FMN TRANSFERASE"/>
    <property type="match status" value="1"/>
</dbReference>
<keyword evidence="9" id="KW-0732">Signal</keyword>
<evidence type="ECO:0000256" key="3">
    <source>
        <dbReference type="ARBA" id="ARBA00016337"/>
    </source>
</evidence>
<dbReference type="EC" id="2.7.1.180" evidence="2 19"/>
<evidence type="ECO:0000256" key="1">
    <source>
        <dbReference type="ARBA" id="ARBA00008282"/>
    </source>
</evidence>
<evidence type="ECO:0000256" key="11">
    <source>
        <dbReference type="ARBA" id="ARBA00022842"/>
    </source>
</evidence>
<evidence type="ECO:0000313" key="21">
    <source>
        <dbReference type="EMBL" id="AWH90129.1"/>
    </source>
</evidence>
<keyword evidence="14" id="KW-0449">Lipoprotein</keyword>
<dbReference type="GO" id="GO:0046872">
    <property type="term" value="F:metal ion binding"/>
    <property type="evidence" value="ECO:0007669"/>
    <property type="project" value="UniProtKB-UniRule"/>
</dbReference>
<comment type="subcellular location">
    <subcellularLocation>
        <location evidence="18">Cell inner membrane</location>
        <topology evidence="18">Lipid-anchor</topology>
        <orientation evidence="18">Periplasmic side</orientation>
    </subcellularLocation>
</comment>
<dbReference type="FunFam" id="3.10.520.10:FF:000001">
    <property type="entry name" value="FAD:protein FMN transferase"/>
    <property type="match status" value="1"/>
</dbReference>
<keyword evidence="4" id="KW-1003">Cell membrane</keyword>
<evidence type="ECO:0000256" key="20">
    <source>
        <dbReference type="PIRSR" id="PIRSR006268-2"/>
    </source>
</evidence>
<evidence type="ECO:0000256" key="12">
    <source>
        <dbReference type="ARBA" id="ARBA00023136"/>
    </source>
</evidence>
<evidence type="ECO:0000256" key="2">
    <source>
        <dbReference type="ARBA" id="ARBA00011955"/>
    </source>
</evidence>
<sequence>MRLLLFITVFYISGCEPQQFAINGKTMGTYYSIKYIEHSGAPKGAELQKQIDVLLENVNNQMSTYRPESELSRFNQYRNINQVFPVSAATVKVINEARRINQLTQGALDISVGPLVNLWGFGPEKHKDQIPSNAELQQRKAWVGMNKLKVEGNGLIKEIPELYLDLSAIAKGYGVDVVAEYLESVGISSYLVDIGGEVRTKGQNDRQQPWRIAIEKPIAGIEQTVQEVITPGDMSVATSGNYRNYFEIDGVRYSHTIDPRTGWPVSNEIVSVTVLSPSCMTADGFSTAIGVLGLEKGMALAEQLQLPVMIVTQSGSGFIEHYSETFKQKIITP</sequence>
<dbReference type="PANTHER" id="PTHR30040">
    <property type="entry name" value="THIAMINE BIOSYNTHESIS LIPOPROTEIN APBE"/>
    <property type="match status" value="1"/>
</dbReference>
<evidence type="ECO:0000256" key="15">
    <source>
        <dbReference type="ARBA" id="ARBA00031306"/>
    </source>
</evidence>
<evidence type="ECO:0000256" key="18">
    <source>
        <dbReference type="ARBA" id="ARBA00060485"/>
    </source>
</evidence>
<dbReference type="InterPro" id="IPR003374">
    <property type="entry name" value="ApbE-like_sf"/>
</dbReference>